<protein>
    <submittedName>
        <fullName evidence="2">Uncharacterized protein</fullName>
    </submittedName>
</protein>
<dbReference type="Proteomes" id="UP000241890">
    <property type="component" value="Unassembled WGS sequence"/>
</dbReference>
<keyword evidence="3" id="KW-1185">Reference proteome</keyword>
<feature type="region of interest" description="Disordered" evidence="1">
    <location>
        <begin position="77"/>
        <end position="98"/>
    </location>
</feature>
<proteinExistence type="predicted"/>
<name>A0A2R5G963_9STRA</name>
<evidence type="ECO:0000313" key="3">
    <source>
        <dbReference type="Proteomes" id="UP000241890"/>
    </source>
</evidence>
<dbReference type="AlphaFoldDB" id="A0A2R5G963"/>
<gene>
    <name evidence="2" type="ORF">FCC1311_025392</name>
</gene>
<evidence type="ECO:0000256" key="1">
    <source>
        <dbReference type="SAM" id="MobiDB-lite"/>
    </source>
</evidence>
<reference evidence="2 3" key="1">
    <citation type="submission" date="2017-12" db="EMBL/GenBank/DDBJ databases">
        <title>Sequencing, de novo assembly and annotation of complete genome of a new Thraustochytrid species, strain FCC1311.</title>
        <authorList>
            <person name="Sedici K."/>
            <person name="Godart F."/>
            <person name="Aiese Cigliano R."/>
            <person name="Sanseverino W."/>
            <person name="Barakat M."/>
            <person name="Ortet P."/>
            <person name="Marechal E."/>
            <person name="Cagnac O."/>
            <person name="Amato A."/>
        </authorList>
    </citation>
    <scope>NUCLEOTIDE SEQUENCE [LARGE SCALE GENOMIC DNA]</scope>
</reference>
<accession>A0A2R5G963</accession>
<feature type="compositionally biased region" description="Low complexity" evidence="1">
    <location>
        <begin position="87"/>
        <end position="98"/>
    </location>
</feature>
<evidence type="ECO:0000313" key="2">
    <source>
        <dbReference type="EMBL" id="GBG26318.1"/>
    </source>
</evidence>
<organism evidence="2 3">
    <name type="scientific">Hondaea fermentalgiana</name>
    <dbReference type="NCBI Taxonomy" id="2315210"/>
    <lineage>
        <taxon>Eukaryota</taxon>
        <taxon>Sar</taxon>
        <taxon>Stramenopiles</taxon>
        <taxon>Bigyra</taxon>
        <taxon>Labyrinthulomycetes</taxon>
        <taxon>Thraustochytrida</taxon>
        <taxon>Thraustochytriidae</taxon>
        <taxon>Hondaea</taxon>
    </lineage>
</organism>
<dbReference type="EMBL" id="BEYU01000019">
    <property type="protein sequence ID" value="GBG26318.1"/>
    <property type="molecule type" value="Genomic_DNA"/>
</dbReference>
<dbReference type="InParanoid" id="A0A2R5G963"/>
<comment type="caution">
    <text evidence="2">The sequence shown here is derived from an EMBL/GenBank/DDBJ whole genome shotgun (WGS) entry which is preliminary data.</text>
</comment>
<sequence length="98" mass="10058">MADEDAGGTSGGSRDDAYYRELLARVDNAIVETRDNASGSCDPESLCKGCMARTISGALIAAAVVTECLISVKLLFTSDNSGPHVPSSSSSSSELNAI</sequence>